<feature type="compositionally biased region" description="Pro residues" evidence="1">
    <location>
        <begin position="403"/>
        <end position="417"/>
    </location>
</feature>
<dbReference type="Gene3D" id="3.30.1380.10">
    <property type="match status" value="1"/>
</dbReference>
<name>A0A1U7J942_9CYAN</name>
<evidence type="ECO:0000313" key="3">
    <source>
        <dbReference type="EMBL" id="OKH49928.1"/>
    </source>
</evidence>
<dbReference type="InterPro" id="IPR000488">
    <property type="entry name" value="Death_dom"/>
</dbReference>
<proteinExistence type="predicted"/>
<dbReference type="AlphaFoldDB" id="A0A1U7J942"/>
<sequence>MSTLAPDQRNYYYLLEGGRAGVHKPILAALYAVHNQPQLTEGETGLGIAPVNQVDMAEVETFAAQVQYAANTLRSLTNGLVEQGWSGADIWDASVGRYSDRFLQAVANGFTPTEGDRDAAQLEPSDAAALLQAYLEDLSTDYSGAQLPQTVGQLDPALLAFAERVPPNYGRLDFQRQAMVEAVRLWRQLDTAAAVYDVLSVPVVDQVPDEAALDNALVGFMQSVARYYTGYPNQREALIRLVQLWRAMDAREDAIAWLLTNDPFAHETNLETLDPALLAFVQKIPNLYNGQGDLRFALTEGYRRWFGLDSRTTAIQQLGLNPDDLAQTADKPDALVMTARTLDRALLDFAAHIPTTYTPSEDQREALIRLVQLWRRLEGRIPAIQSLFEDLRRLERSALPSPEAMPAPVPAPPPPRPAQWTPNNIQLDASIVSNGNFTWAEATRGGARMPSNQATVDAIVRIAALAQQARDRIGRPFMITNWYRPAAIDSRVGDASESRHIVGDAIDFYCTGLTGNQVYWALDPWWPGGLGRYSQFPALVHLDARGAKARWTR</sequence>
<feature type="domain" description="Death" evidence="2">
    <location>
        <begin position="358"/>
        <end position="399"/>
    </location>
</feature>
<dbReference type="RefSeq" id="WP_073607478.1">
    <property type="nucleotide sequence ID" value="NZ_MRCG01000002.1"/>
</dbReference>
<dbReference type="Pfam" id="PF08291">
    <property type="entry name" value="Peptidase_M15_3"/>
    <property type="match status" value="1"/>
</dbReference>
<dbReference type="EMBL" id="MRCG01000002">
    <property type="protein sequence ID" value="OKH49928.1"/>
    <property type="molecule type" value="Genomic_DNA"/>
</dbReference>
<reference evidence="3 4" key="1">
    <citation type="submission" date="2016-11" db="EMBL/GenBank/DDBJ databases">
        <title>Draft Genome Sequences of Nine Cyanobacterial Strains from Diverse Habitats.</title>
        <authorList>
            <person name="Zhu T."/>
            <person name="Hou S."/>
            <person name="Lu X."/>
            <person name="Hess W.R."/>
        </authorList>
    </citation>
    <scope>NUCLEOTIDE SEQUENCE [LARGE SCALE GENOMIC DNA]</scope>
    <source>
        <strain evidence="3 4">NIES-30</strain>
    </source>
</reference>
<feature type="region of interest" description="Disordered" evidence="1">
    <location>
        <begin position="401"/>
        <end position="420"/>
    </location>
</feature>
<dbReference type="SUPFAM" id="SSF55166">
    <property type="entry name" value="Hedgehog/DD-peptidase"/>
    <property type="match status" value="1"/>
</dbReference>
<evidence type="ECO:0000313" key="4">
    <source>
        <dbReference type="Proteomes" id="UP000185557"/>
    </source>
</evidence>
<dbReference type="PROSITE" id="PS50017">
    <property type="entry name" value="DEATH_DOMAIN"/>
    <property type="match status" value="1"/>
</dbReference>
<comment type="caution">
    <text evidence="3">The sequence shown here is derived from an EMBL/GenBank/DDBJ whole genome shotgun (WGS) entry which is preliminary data.</text>
</comment>
<protein>
    <submittedName>
        <fullName evidence="3">Peptidase M15A</fullName>
    </submittedName>
</protein>
<dbReference type="GO" id="GO:0007165">
    <property type="term" value="P:signal transduction"/>
    <property type="evidence" value="ECO:0007669"/>
    <property type="project" value="InterPro"/>
</dbReference>
<evidence type="ECO:0000256" key="1">
    <source>
        <dbReference type="SAM" id="MobiDB-lite"/>
    </source>
</evidence>
<accession>A0A1U7J942</accession>
<keyword evidence="4" id="KW-1185">Reference proteome</keyword>
<evidence type="ECO:0000259" key="2">
    <source>
        <dbReference type="PROSITE" id="PS50017"/>
    </source>
</evidence>
<dbReference type="InterPro" id="IPR013230">
    <property type="entry name" value="Peptidase_M15A_C"/>
</dbReference>
<gene>
    <name evidence="3" type="ORF">NIES30_04245</name>
</gene>
<dbReference type="Proteomes" id="UP000185557">
    <property type="component" value="Unassembled WGS sequence"/>
</dbReference>
<dbReference type="STRING" id="549789.NIES30_04245"/>
<dbReference type="InterPro" id="IPR009045">
    <property type="entry name" value="Zn_M74/Hedgehog-like"/>
</dbReference>
<dbReference type="OrthoDB" id="524886at2"/>
<organism evidence="3 4">
    <name type="scientific">Phormidium tenue NIES-30</name>
    <dbReference type="NCBI Taxonomy" id="549789"/>
    <lineage>
        <taxon>Bacteria</taxon>
        <taxon>Bacillati</taxon>
        <taxon>Cyanobacteriota</taxon>
        <taxon>Cyanophyceae</taxon>
        <taxon>Oscillatoriophycideae</taxon>
        <taxon>Oscillatoriales</taxon>
        <taxon>Oscillatoriaceae</taxon>
        <taxon>Phormidium</taxon>
    </lineage>
</organism>